<evidence type="ECO:0000313" key="3">
    <source>
        <dbReference type="Proteomes" id="UP000028545"/>
    </source>
</evidence>
<proteinExistence type="predicted"/>
<dbReference type="PANTHER" id="PTHR42345">
    <property type="entry name" value="TPR_REGION DOMAIN-CONTAINING PROTEIN"/>
    <property type="match status" value="1"/>
</dbReference>
<feature type="compositionally biased region" description="Basic and acidic residues" evidence="1">
    <location>
        <begin position="1"/>
        <end position="14"/>
    </location>
</feature>
<dbReference type="GeneID" id="27725742"/>
<organism evidence="2 3">
    <name type="scientific">Pseudallescheria apiosperma</name>
    <name type="common">Scedosporium apiospermum</name>
    <dbReference type="NCBI Taxonomy" id="563466"/>
    <lineage>
        <taxon>Eukaryota</taxon>
        <taxon>Fungi</taxon>
        <taxon>Dikarya</taxon>
        <taxon>Ascomycota</taxon>
        <taxon>Pezizomycotina</taxon>
        <taxon>Sordariomycetes</taxon>
        <taxon>Hypocreomycetidae</taxon>
        <taxon>Microascales</taxon>
        <taxon>Microascaceae</taxon>
        <taxon>Scedosporium</taxon>
    </lineage>
</organism>
<dbReference type="EMBL" id="JOWA01000106">
    <property type="protein sequence ID" value="KEZ41861.1"/>
    <property type="molecule type" value="Genomic_DNA"/>
</dbReference>
<evidence type="ECO:0000256" key="1">
    <source>
        <dbReference type="SAM" id="MobiDB-lite"/>
    </source>
</evidence>
<protein>
    <recommendedName>
        <fullName evidence="4">VTC domain-containing protein</fullName>
    </recommendedName>
</protein>
<dbReference type="OrthoDB" id="6493944at2759"/>
<evidence type="ECO:0000313" key="2">
    <source>
        <dbReference type="EMBL" id="KEZ41861.1"/>
    </source>
</evidence>
<dbReference type="AlphaFoldDB" id="A0A084G3E9"/>
<comment type="caution">
    <text evidence="2">The sequence shown here is derived from an EMBL/GenBank/DDBJ whole genome shotgun (WGS) entry which is preliminary data.</text>
</comment>
<reference evidence="2 3" key="1">
    <citation type="journal article" date="2014" name="Genome Announc.">
        <title>Draft genome sequence of the pathogenic fungus Scedosporium apiospermum.</title>
        <authorList>
            <person name="Vandeputte P."/>
            <person name="Ghamrawi S."/>
            <person name="Rechenmann M."/>
            <person name="Iltis A."/>
            <person name="Giraud S."/>
            <person name="Fleury M."/>
            <person name="Thornton C."/>
            <person name="Delhaes L."/>
            <person name="Meyer W."/>
            <person name="Papon N."/>
            <person name="Bouchara J.P."/>
        </authorList>
    </citation>
    <scope>NUCLEOTIDE SEQUENCE [LARGE SCALE GENOMIC DNA]</scope>
    <source>
        <strain evidence="2 3">IHEM 14462</strain>
    </source>
</reference>
<dbReference type="RefSeq" id="XP_016641660.1">
    <property type="nucleotide sequence ID" value="XM_016788716.1"/>
</dbReference>
<dbReference type="KEGG" id="sapo:SAPIO_CDS6670"/>
<evidence type="ECO:0008006" key="4">
    <source>
        <dbReference type="Google" id="ProtNLM"/>
    </source>
</evidence>
<dbReference type="HOGENOM" id="CLU_015126_0_0_1"/>
<dbReference type="PANTHER" id="PTHR42345:SF1">
    <property type="entry name" value="VTC DOMAIN-CONTAINING PROTEIN"/>
    <property type="match status" value="1"/>
</dbReference>
<dbReference type="VEuPathDB" id="FungiDB:SAPIO_CDS6670"/>
<sequence length="746" mass="84692">MAADRKSREKEKTGFWRSLFRSKGASQPTKSPKKSKNASNGDAVLRRRRADAGVSRDPGRPRRRPRPAEPSKSSLKSKGKGREDLREQAYAPLTEWPPPGFSRQDDLTMRHAEALICRGAPIHIGHLRNIPHAPDHYYALYATTSSDTRDSEEGDAVSLHGIMAELMTMRLTGRSPARLPWETLEQPSCAFSFGKSPGTVTLNQWVSLSSALPHAIPLRDPGVPSLREVDLTRIFKRLKEIEMGVEDDDHSMYRSLYKHFLRDADKLFSLHKTLDRQITDLIQVLSKPEWIDFTNPKNQVVTRFIFDAGYPNYDLYQTFFHQLLLSLELDLRINSRRHSDWAKERLLSQIPPSILWNVALARRWLKFIRIEGYGPTADHIKLRYRLRKRQVKILEKFARIMKWPNLDETLSKLRQKNTDSALDFVSSDAMAFFSGLVLPGPTFPFLIMNTLIDMDPDKATDELALLTHLYPSCGFQYRNSYTYWTATCIVGKVLAPTCKLAAGWVGPGRPTADLARTQIARIRSRQPRQHLTPEDVTSMAERSDPLGPPADLIPVSEYKLILPDPDDIVDTVRIERLSFQPIPTRFEDAGPQWYDAMIQFAIDGVSWPLRLAYDVSFVSAWPCINGPHPLFFDYAYSIVRADQIVNVHDWGGLYGISSPNGADLRAPDGHSYPREIDDEERVLVIEAFGVRDNEVLARAWCAHWGLSAVVADVRKTCVACAIREAYAATLTVVILVDDQQYLNEDD</sequence>
<name>A0A084G3E9_PSEDA</name>
<keyword evidence="3" id="KW-1185">Reference proteome</keyword>
<feature type="region of interest" description="Disordered" evidence="1">
    <location>
        <begin position="1"/>
        <end position="83"/>
    </location>
</feature>
<gene>
    <name evidence="2" type="ORF">SAPIO_CDS6670</name>
</gene>
<dbReference type="OMA" id="HKTLDKQ"/>
<dbReference type="Proteomes" id="UP000028545">
    <property type="component" value="Unassembled WGS sequence"/>
</dbReference>
<accession>A0A084G3E9</accession>